<evidence type="ECO:0000256" key="1">
    <source>
        <dbReference type="SAM" id="Coils"/>
    </source>
</evidence>
<organism evidence="3 4">
    <name type="scientific">Pleurodeles waltl</name>
    <name type="common">Iberian ribbed newt</name>
    <dbReference type="NCBI Taxonomy" id="8319"/>
    <lineage>
        <taxon>Eukaryota</taxon>
        <taxon>Metazoa</taxon>
        <taxon>Chordata</taxon>
        <taxon>Craniata</taxon>
        <taxon>Vertebrata</taxon>
        <taxon>Euteleostomi</taxon>
        <taxon>Amphibia</taxon>
        <taxon>Batrachia</taxon>
        <taxon>Caudata</taxon>
        <taxon>Salamandroidea</taxon>
        <taxon>Salamandridae</taxon>
        <taxon>Pleurodelinae</taxon>
        <taxon>Pleurodeles</taxon>
    </lineage>
</organism>
<dbReference type="AlphaFoldDB" id="A0AAV7UGH4"/>
<sequence length="88" mass="9803">MGKVRRKKDTTLPADEELSTEESAQHGLTLRDVIQAIKATIEALETKIDTLGMDLSLLRDDHHRLVERVATTEREVVEIPPAVADLTT</sequence>
<protein>
    <submittedName>
        <fullName evidence="3">Uncharacterized protein</fullName>
    </submittedName>
</protein>
<keyword evidence="1" id="KW-0175">Coiled coil</keyword>
<feature type="region of interest" description="Disordered" evidence="2">
    <location>
        <begin position="1"/>
        <end position="24"/>
    </location>
</feature>
<evidence type="ECO:0000313" key="4">
    <source>
        <dbReference type="Proteomes" id="UP001066276"/>
    </source>
</evidence>
<comment type="caution">
    <text evidence="3">The sequence shown here is derived from an EMBL/GenBank/DDBJ whole genome shotgun (WGS) entry which is preliminary data.</text>
</comment>
<evidence type="ECO:0000313" key="3">
    <source>
        <dbReference type="EMBL" id="KAJ1188007.1"/>
    </source>
</evidence>
<name>A0AAV7UGH4_PLEWA</name>
<dbReference type="Proteomes" id="UP001066276">
    <property type="component" value="Chromosome 3_1"/>
</dbReference>
<evidence type="ECO:0000256" key="2">
    <source>
        <dbReference type="SAM" id="MobiDB-lite"/>
    </source>
</evidence>
<accession>A0AAV7UGH4</accession>
<dbReference type="EMBL" id="JANPWB010000005">
    <property type="protein sequence ID" value="KAJ1188007.1"/>
    <property type="molecule type" value="Genomic_DNA"/>
</dbReference>
<reference evidence="3" key="1">
    <citation type="journal article" date="2022" name="bioRxiv">
        <title>Sequencing and chromosome-scale assembly of the giantPleurodeles waltlgenome.</title>
        <authorList>
            <person name="Brown T."/>
            <person name="Elewa A."/>
            <person name="Iarovenko S."/>
            <person name="Subramanian E."/>
            <person name="Araus A.J."/>
            <person name="Petzold A."/>
            <person name="Susuki M."/>
            <person name="Suzuki K.-i.T."/>
            <person name="Hayashi T."/>
            <person name="Toyoda A."/>
            <person name="Oliveira C."/>
            <person name="Osipova E."/>
            <person name="Leigh N.D."/>
            <person name="Simon A."/>
            <person name="Yun M.H."/>
        </authorList>
    </citation>
    <scope>NUCLEOTIDE SEQUENCE</scope>
    <source>
        <strain evidence="3">20211129_DDA</strain>
        <tissue evidence="3">Liver</tissue>
    </source>
</reference>
<gene>
    <name evidence="3" type="ORF">NDU88_004772</name>
</gene>
<keyword evidence="4" id="KW-1185">Reference proteome</keyword>
<feature type="coiled-coil region" evidence="1">
    <location>
        <begin position="34"/>
        <end position="61"/>
    </location>
</feature>
<proteinExistence type="predicted"/>